<protein>
    <submittedName>
        <fullName evidence="4">Elicitor peptide</fullName>
    </submittedName>
</protein>
<feature type="compositionally biased region" description="Low complexity" evidence="3">
    <location>
        <begin position="62"/>
        <end position="73"/>
    </location>
</feature>
<dbReference type="Pfam" id="PF17232">
    <property type="entry name" value="Pep1_7"/>
    <property type="match status" value="1"/>
</dbReference>
<evidence type="ECO:0000313" key="5">
    <source>
        <dbReference type="Proteomes" id="UP001370490"/>
    </source>
</evidence>
<keyword evidence="5" id="KW-1185">Reference proteome</keyword>
<evidence type="ECO:0000256" key="2">
    <source>
        <dbReference type="ARBA" id="ARBA00022821"/>
    </source>
</evidence>
<sequence length="120" mass="13183">MGSSSSTREIKGSEVQYYYLTYKPCCIVEGAIRGLLKCLGFETCTHERLSTQAQKDDDDNLTPSSESSSTTQEVEAETDLLTRTMQELDEVRKRGSRLPRPPRPSISSGSGPQINSTSSS</sequence>
<dbReference type="GO" id="GO:0045087">
    <property type="term" value="P:innate immune response"/>
    <property type="evidence" value="ECO:0007669"/>
    <property type="project" value="InterPro"/>
</dbReference>
<dbReference type="AlphaFoldDB" id="A0AAN8ZL82"/>
<keyword evidence="2" id="KW-0611">Plant defense</keyword>
<feature type="region of interest" description="Disordered" evidence="3">
    <location>
        <begin position="49"/>
        <end position="120"/>
    </location>
</feature>
<accession>A0AAN8ZL82</accession>
<gene>
    <name evidence="4" type="ORF">RJ641_031713</name>
</gene>
<name>A0AAN8ZL82_9MAGN</name>
<dbReference type="EMBL" id="JBAMMX010000006">
    <property type="protein sequence ID" value="KAK6938205.1"/>
    <property type="molecule type" value="Genomic_DNA"/>
</dbReference>
<evidence type="ECO:0000313" key="4">
    <source>
        <dbReference type="EMBL" id="KAK6938205.1"/>
    </source>
</evidence>
<evidence type="ECO:0000256" key="3">
    <source>
        <dbReference type="SAM" id="MobiDB-lite"/>
    </source>
</evidence>
<comment type="similarity">
    <text evidence="1">Belongs to the brassicaceae elicitor peptide family.</text>
</comment>
<reference evidence="4 5" key="1">
    <citation type="submission" date="2023-12" db="EMBL/GenBank/DDBJ databases">
        <title>A high-quality genome assembly for Dillenia turbinata (Dilleniales).</title>
        <authorList>
            <person name="Chanderbali A."/>
        </authorList>
    </citation>
    <scope>NUCLEOTIDE SEQUENCE [LARGE SCALE GENOMIC DNA]</scope>
    <source>
        <strain evidence="4">LSX21</strain>
        <tissue evidence="4">Leaf</tissue>
    </source>
</reference>
<proteinExistence type="inferred from homology"/>
<dbReference type="Proteomes" id="UP001370490">
    <property type="component" value="Unassembled WGS sequence"/>
</dbReference>
<dbReference type="InterPro" id="IPR035176">
    <property type="entry name" value="PEP"/>
</dbReference>
<comment type="caution">
    <text evidence="4">The sequence shown here is derived from an EMBL/GenBank/DDBJ whole genome shotgun (WGS) entry which is preliminary data.</text>
</comment>
<organism evidence="4 5">
    <name type="scientific">Dillenia turbinata</name>
    <dbReference type="NCBI Taxonomy" id="194707"/>
    <lineage>
        <taxon>Eukaryota</taxon>
        <taxon>Viridiplantae</taxon>
        <taxon>Streptophyta</taxon>
        <taxon>Embryophyta</taxon>
        <taxon>Tracheophyta</taxon>
        <taxon>Spermatophyta</taxon>
        <taxon>Magnoliopsida</taxon>
        <taxon>eudicotyledons</taxon>
        <taxon>Gunneridae</taxon>
        <taxon>Pentapetalae</taxon>
        <taxon>Dilleniales</taxon>
        <taxon>Dilleniaceae</taxon>
        <taxon>Dillenia</taxon>
    </lineage>
</organism>
<evidence type="ECO:0000256" key="1">
    <source>
        <dbReference type="ARBA" id="ARBA00011021"/>
    </source>
</evidence>